<gene>
    <name evidence="1" type="ORF">TL10_01745</name>
</gene>
<name>A0A0D1JAU5_9MYCO</name>
<dbReference type="Proteomes" id="UP000032221">
    <property type="component" value="Unassembled WGS sequence"/>
</dbReference>
<comment type="caution">
    <text evidence="1">The sequence shown here is derived from an EMBL/GenBank/DDBJ whole genome shotgun (WGS) entry which is preliminary data.</text>
</comment>
<reference evidence="1 2" key="1">
    <citation type="submission" date="2015-01" db="EMBL/GenBank/DDBJ databases">
        <title>Genome sequence of Mycobacterium llatzerense and Mycobacterium immunogenum recovered from brain abscess.</title>
        <authorList>
            <person name="Greninger A.L."/>
            <person name="Langelier C."/>
            <person name="Cunningham G."/>
            <person name="Chiu C.Y."/>
            <person name="Miller S."/>
        </authorList>
    </citation>
    <scope>NUCLEOTIDE SEQUENCE [LARGE SCALE GENOMIC DNA]</scope>
    <source>
        <strain evidence="1 2">CLUC14</strain>
    </source>
</reference>
<sequence length="137" mass="14737">MMEIPVSGAIAEYRGQRFQISFSTNEWVALQAGPDADIPDAFARGESPAGQGHYKPWAKVPRSAIDGVISVNVSGSLGGQPVSLTGRLSDGRIRVEFIGHPTVARQLGLIGDQYMGWTGVVDPDQLTDIRVEETGRE</sequence>
<proteinExistence type="predicted"/>
<organism evidence="1 2">
    <name type="scientific">Mycolicibacterium llatzerense</name>
    <dbReference type="NCBI Taxonomy" id="280871"/>
    <lineage>
        <taxon>Bacteria</taxon>
        <taxon>Bacillati</taxon>
        <taxon>Actinomycetota</taxon>
        <taxon>Actinomycetes</taxon>
        <taxon>Mycobacteriales</taxon>
        <taxon>Mycobacteriaceae</taxon>
        <taxon>Mycolicibacterium</taxon>
    </lineage>
</organism>
<keyword evidence="2" id="KW-1185">Reference proteome</keyword>
<dbReference type="PATRIC" id="fig|280871.6.peg.356"/>
<protein>
    <submittedName>
        <fullName evidence="1">Uncharacterized protein</fullName>
    </submittedName>
</protein>
<accession>A0A0D1JAU5</accession>
<evidence type="ECO:0000313" key="2">
    <source>
        <dbReference type="Proteomes" id="UP000032221"/>
    </source>
</evidence>
<evidence type="ECO:0000313" key="1">
    <source>
        <dbReference type="EMBL" id="KIU18673.1"/>
    </source>
</evidence>
<dbReference type="AlphaFoldDB" id="A0A0D1JAU5"/>
<dbReference type="STRING" id="280871.TL10_01745"/>
<dbReference type="EMBL" id="JXST01000002">
    <property type="protein sequence ID" value="KIU18673.1"/>
    <property type="molecule type" value="Genomic_DNA"/>
</dbReference>